<organism evidence="2">
    <name type="scientific">Pyricularia oryzae (strain Y34)</name>
    <name type="common">Rice blast fungus</name>
    <name type="synonym">Magnaporthe oryzae</name>
    <dbReference type="NCBI Taxonomy" id="1143189"/>
    <lineage>
        <taxon>Eukaryota</taxon>
        <taxon>Fungi</taxon>
        <taxon>Dikarya</taxon>
        <taxon>Ascomycota</taxon>
        <taxon>Pezizomycotina</taxon>
        <taxon>Sordariomycetes</taxon>
        <taxon>Sordariomycetidae</taxon>
        <taxon>Magnaporthales</taxon>
        <taxon>Pyriculariaceae</taxon>
        <taxon>Pyricularia</taxon>
    </lineage>
</organism>
<proteinExistence type="predicted"/>
<reference evidence="2" key="1">
    <citation type="journal article" date="2012" name="PLoS Genet.">
        <title>Comparative analysis of the genomes of two field isolates of the rice blast fungus Magnaporthe oryzae.</title>
        <authorList>
            <person name="Xue M."/>
            <person name="Yang J."/>
            <person name="Li Z."/>
            <person name="Hu S."/>
            <person name="Yao N."/>
            <person name="Dean R.A."/>
            <person name="Zhao W."/>
            <person name="Shen M."/>
            <person name="Zhang H."/>
            <person name="Li C."/>
            <person name="Liu L."/>
            <person name="Cao L."/>
            <person name="Xu X."/>
            <person name="Xing Y."/>
            <person name="Hsiang T."/>
            <person name="Zhang Z."/>
            <person name="Xu J.R."/>
            <person name="Peng Y.L."/>
        </authorList>
    </citation>
    <scope>NUCLEOTIDE SEQUENCE</scope>
    <source>
        <strain evidence="2">Y34</strain>
    </source>
</reference>
<dbReference type="Proteomes" id="UP000011086">
    <property type="component" value="Unassembled WGS sequence"/>
</dbReference>
<gene>
    <name evidence="2" type="ORF">OOU_Y34scaffold00663g10</name>
</gene>
<feature type="compositionally biased region" description="Basic and acidic residues" evidence="1">
    <location>
        <begin position="106"/>
        <end position="116"/>
    </location>
</feature>
<feature type="compositionally biased region" description="Basic and acidic residues" evidence="1">
    <location>
        <begin position="222"/>
        <end position="242"/>
    </location>
</feature>
<evidence type="ECO:0000313" key="2">
    <source>
        <dbReference type="EMBL" id="ELQ36410.1"/>
    </source>
</evidence>
<name>A0AA97NU45_PYRO3</name>
<accession>A0AA97NU45</accession>
<evidence type="ECO:0000256" key="1">
    <source>
        <dbReference type="SAM" id="MobiDB-lite"/>
    </source>
</evidence>
<feature type="region of interest" description="Disordered" evidence="1">
    <location>
        <begin position="181"/>
        <end position="264"/>
    </location>
</feature>
<feature type="region of interest" description="Disordered" evidence="1">
    <location>
        <begin position="97"/>
        <end position="144"/>
    </location>
</feature>
<sequence>MGVISQAMDYYNRERPGVIRQPGRMTAIKTMKRPRQSKSSATYSVDPVELSRRLSLVLEEQQRAAERRRRASLNPDFASAHVSGYQQQDGIAAFRAADPSVSTGLRRSEAKIDTQKRKSSQQPSSENAAKEDAQTQTSHPYVPREAALQFSVTTTAISMREGTGTSGLVRRLSKSALKLHLSRDEQQKASSGRKPESNQVHGGRIAEDEVEGHPNGTSDQQEENKRGSKGLYPERKSEDPNVRDSQVAPDSLDHHSSNTPPPPLVKPLHISIANKHRVDWTQSDEVKKTRLSPLLKRPVSTWTLRGRLVGKEKGSFSNEVGPESPELKSPKYGFFARFRR</sequence>
<dbReference type="EMBL" id="JH794028">
    <property type="protein sequence ID" value="ELQ36410.1"/>
    <property type="molecule type" value="Genomic_DNA"/>
</dbReference>
<protein>
    <submittedName>
        <fullName evidence="2">Uncharacterized protein</fullName>
    </submittedName>
</protein>
<dbReference type="AlphaFoldDB" id="A0AA97NU45"/>